<feature type="compositionally biased region" description="Basic and acidic residues" evidence="10">
    <location>
        <begin position="254"/>
        <end position="268"/>
    </location>
</feature>
<dbReference type="GO" id="GO:0004722">
    <property type="term" value="F:protein serine/threonine phosphatase activity"/>
    <property type="evidence" value="ECO:0007669"/>
    <property type="project" value="UniProtKB-EC"/>
</dbReference>
<evidence type="ECO:0000256" key="3">
    <source>
        <dbReference type="ARBA" id="ARBA00013081"/>
    </source>
</evidence>
<dbReference type="Gene3D" id="3.60.40.10">
    <property type="entry name" value="PPM-type phosphatase domain"/>
    <property type="match status" value="2"/>
</dbReference>
<evidence type="ECO:0000256" key="9">
    <source>
        <dbReference type="RuleBase" id="RU003465"/>
    </source>
</evidence>
<feature type="compositionally biased region" description="Acidic residues" evidence="10">
    <location>
        <begin position="220"/>
        <end position="232"/>
    </location>
</feature>
<feature type="compositionally biased region" description="Acidic residues" evidence="10">
    <location>
        <begin position="375"/>
        <end position="446"/>
    </location>
</feature>
<evidence type="ECO:0000259" key="11">
    <source>
        <dbReference type="PROSITE" id="PS51746"/>
    </source>
</evidence>
<dbReference type="InterPro" id="IPR000222">
    <property type="entry name" value="PP2C_BS"/>
</dbReference>
<dbReference type="InterPro" id="IPR001932">
    <property type="entry name" value="PPM-type_phosphatase-like_dom"/>
</dbReference>
<feature type="region of interest" description="Disordered" evidence="10">
    <location>
        <begin position="193"/>
        <end position="462"/>
    </location>
</feature>
<dbReference type="CDD" id="cd00143">
    <property type="entry name" value="PP2Cc"/>
    <property type="match status" value="1"/>
</dbReference>
<feature type="domain" description="PPM-type phosphatase" evidence="11">
    <location>
        <begin position="23"/>
        <end position="638"/>
    </location>
</feature>
<comment type="similarity">
    <text evidence="2 9">Belongs to the PP2C family.</text>
</comment>
<feature type="compositionally biased region" description="Basic and acidic residues" evidence="10">
    <location>
        <begin position="659"/>
        <end position="682"/>
    </location>
</feature>
<feature type="compositionally biased region" description="Low complexity" evidence="10">
    <location>
        <begin position="344"/>
        <end position="356"/>
    </location>
</feature>
<sequence>MGVYLSSPITEKFSDDGQGRNFTYGASSMQGWRLTQEDAHNCLADFDENTKTAMLAVYDGHGGSEVAEYCALHLPDYVKKLPSYKDGRLGDALREAFLGFDATLITEEVVKELKMLANIDKGKTIERSNALKPRFYHDSSSSSSSSSSIYSPVSDEEAHDENEADMLRADANIPIEELVAKYAKQGVPQVAATKKQKVEDSPAIRSKKANIIGKGSGSGEDGEADSNMDDMVDSSSGINKITNGHADNENNLNTEKEFNDRNSESKNNDDDDDDLEDKCSETDSKDNSAKETDAKVSTSSKEDEAGTSKVDDLPEAASSSMSVSSSEVQSSSSASGSVKEEKPGSSNEEPSGSGEPQPGGSGCSSSKKRSLHDFDEMDDEEDEDEDEDDIDEDIEGIEGMMDDGEEDDSDLDETDEEYEGCDSSDENSFKDEDDEDEEDECDEDDDYDHHNMIKESDEPGMDSGCTAVVALLRDRELVVANAGDSRCVLCHEGKAVDLSIDHKPEDEEEKQRIEAAGGKVTGDGRVNGGLNLSRAIGDHSYKQNADLPPEEQMITALPDIQSRTIDDEDEFLVLACDGIWNFMSSQEVVDFIRERLKDPVKQAKLSLICEEIFDYCLAPNTMGDGTGCDNMTCLIIDLQHRSAGSSKRSSDQLETSTDSTDKKDSDESEQSVKRPKLTDSSD</sequence>
<evidence type="ECO:0000256" key="10">
    <source>
        <dbReference type="SAM" id="MobiDB-lite"/>
    </source>
</evidence>
<evidence type="ECO:0000256" key="4">
    <source>
        <dbReference type="ARBA" id="ARBA00022723"/>
    </source>
</evidence>
<dbReference type="PROSITE" id="PS51746">
    <property type="entry name" value="PPM_2"/>
    <property type="match status" value="1"/>
</dbReference>
<evidence type="ECO:0000256" key="7">
    <source>
        <dbReference type="ARBA" id="ARBA00022912"/>
    </source>
</evidence>
<keyword evidence="8" id="KW-0464">Manganese</keyword>
<feature type="compositionally biased region" description="Basic and acidic residues" evidence="10">
    <location>
        <begin position="277"/>
        <end position="312"/>
    </location>
</feature>
<evidence type="ECO:0000256" key="8">
    <source>
        <dbReference type="ARBA" id="ARBA00023211"/>
    </source>
</evidence>
<reference evidence="12" key="1">
    <citation type="submission" date="2021-01" db="EMBL/GenBank/DDBJ databases">
        <authorList>
            <person name="Li R."/>
            <person name="Bekaert M."/>
        </authorList>
    </citation>
    <scope>NUCLEOTIDE SEQUENCE</scope>
    <source>
        <strain evidence="12">Farmed</strain>
    </source>
</reference>
<evidence type="ECO:0000256" key="2">
    <source>
        <dbReference type="ARBA" id="ARBA00006702"/>
    </source>
</evidence>
<gene>
    <name evidence="12" type="ORF">SPHA_65292</name>
</gene>
<dbReference type="PROSITE" id="PS01032">
    <property type="entry name" value="PPM_1"/>
    <property type="match status" value="1"/>
</dbReference>
<protein>
    <recommendedName>
        <fullName evidence="3">protein-serine/threonine phosphatase</fullName>
        <ecNumber evidence="3">3.1.3.16</ecNumber>
    </recommendedName>
</protein>
<comment type="cofactor">
    <cofactor evidence="1">
        <name>Mn(2+)</name>
        <dbReference type="ChEBI" id="CHEBI:29035"/>
    </cofactor>
</comment>
<dbReference type="InterPro" id="IPR015655">
    <property type="entry name" value="PP2C"/>
</dbReference>
<proteinExistence type="inferred from homology"/>
<feature type="compositionally biased region" description="Low complexity" evidence="10">
    <location>
        <begin position="139"/>
        <end position="148"/>
    </location>
</feature>
<evidence type="ECO:0000256" key="1">
    <source>
        <dbReference type="ARBA" id="ARBA00001936"/>
    </source>
</evidence>
<feature type="compositionally biased region" description="Basic and acidic residues" evidence="10">
    <location>
        <begin position="447"/>
        <end position="457"/>
    </location>
</feature>
<feature type="region of interest" description="Disordered" evidence="10">
    <location>
        <begin position="642"/>
        <end position="682"/>
    </location>
</feature>
<keyword evidence="6" id="KW-0460">Magnesium</keyword>
<evidence type="ECO:0000313" key="12">
    <source>
        <dbReference type="EMBL" id="CAE1314308.1"/>
    </source>
</evidence>
<dbReference type="Proteomes" id="UP000597762">
    <property type="component" value="Unassembled WGS sequence"/>
</dbReference>
<keyword evidence="4" id="KW-0479">Metal-binding</keyword>
<dbReference type="OrthoDB" id="10264738at2759"/>
<dbReference type="Pfam" id="PF00481">
    <property type="entry name" value="PP2C"/>
    <property type="match status" value="2"/>
</dbReference>
<keyword evidence="5 9" id="KW-0378">Hydrolase</keyword>
<dbReference type="PANTHER" id="PTHR13832:SF803">
    <property type="entry name" value="PROTEIN PHOSPHATASE 1G"/>
    <property type="match status" value="1"/>
</dbReference>
<accession>A0A812E3B1</accession>
<dbReference type="AlphaFoldDB" id="A0A812E3B1"/>
<evidence type="ECO:0000313" key="13">
    <source>
        <dbReference type="Proteomes" id="UP000597762"/>
    </source>
</evidence>
<name>A0A812E3B1_ACAPH</name>
<dbReference type="EC" id="3.1.3.16" evidence="3"/>
<dbReference type="EMBL" id="CAHIKZ030004708">
    <property type="protein sequence ID" value="CAE1314308.1"/>
    <property type="molecule type" value="Genomic_DNA"/>
</dbReference>
<dbReference type="SMART" id="SM00332">
    <property type="entry name" value="PP2Cc"/>
    <property type="match status" value="1"/>
</dbReference>
<evidence type="ECO:0000256" key="6">
    <source>
        <dbReference type="ARBA" id="ARBA00022842"/>
    </source>
</evidence>
<dbReference type="InterPro" id="IPR036457">
    <property type="entry name" value="PPM-type-like_dom_sf"/>
</dbReference>
<organism evidence="12 13">
    <name type="scientific">Acanthosepion pharaonis</name>
    <name type="common">Pharaoh cuttlefish</name>
    <name type="synonym">Sepia pharaonis</name>
    <dbReference type="NCBI Taxonomy" id="158019"/>
    <lineage>
        <taxon>Eukaryota</taxon>
        <taxon>Metazoa</taxon>
        <taxon>Spiralia</taxon>
        <taxon>Lophotrochozoa</taxon>
        <taxon>Mollusca</taxon>
        <taxon>Cephalopoda</taxon>
        <taxon>Coleoidea</taxon>
        <taxon>Decapodiformes</taxon>
        <taxon>Sepiida</taxon>
        <taxon>Sepiina</taxon>
        <taxon>Sepiidae</taxon>
        <taxon>Acanthosepion</taxon>
    </lineage>
</organism>
<dbReference type="PANTHER" id="PTHR13832">
    <property type="entry name" value="PROTEIN PHOSPHATASE 2C"/>
    <property type="match status" value="1"/>
</dbReference>
<keyword evidence="13" id="KW-1185">Reference proteome</keyword>
<feature type="compositionally biased region" description="Low complexity" evidence="10">
    <location>
        <begin position="316"/>
        <end position="337"/>
    </location>
</feature>
<dbReference type="GO" id="GO:0046872">
    <property type="term" value="F:metal ion binding"/>
    <property type="evidence" value="ECO:0007669"/>
    <property type="project" value="UniProtKB-KW"/>
</dbReference>
<keyword evidence="7 9" id="KW-0904">Protein phosphatase</keyword>
<evidence type="ECO:0000256" key="5">
    <source>
        <dbReference type="ARBA" id="ARBA00022801"/>
    </source>
</evidence>
<comment type="caution">
    <text evidence="12">The sequence shown here is derived from an EMBL/GenBank/DDBJ whole genome shotgun (WGS) entry which is preliminary data.</text>
</comment>
<dbReference type="SUPFAM" id="SSF81606">
    <property type="entry name" value="PP2C-like"/>
    <property type="match status" value="2"/>
</dbReference>
<feature type="region of interest" description="Disordered" evidence="10">
    <location>
        <begin position="134"/>
        <end position="161"/>
    </location>
</feature>